<dbReference type="SMR" id="A0A0U1RPC9"/>
<evidence type="ECO:0000256" key="4">
    <source>
        <dbReference type="SAM" id="MobiDB-lite"/>
    </source>
</evidence>
<reference evidence="5 7" key="2">
    <citation type="journal article" date="2011" name="PLoS Biol.">
        <title>Modernizing reference genome assemblies.</title>
        <authorList>
            <person name="Church D.M."/>
            <person name="Schneider V.A."/>
            <person name="Graves T."/>
            <person name="Auger K."/>
            <person name="Cunningham F."/>
            <person name="Bouk N."/>
            <person name="Chen H.C."/>
            <person name="Agarwala R."/>
            <person name="McLaren W.M."/>
            <person name="Ritchie G.R."/>
            <person name="Albracht D."/>
            <person name="Kremitzki M."/>
            <person name="Rock S."/>
            <person name="Kotkiewicz H."/>
            <person name="Kremitzki C."/>
            <person name="Wollam A."/>
            <person name="Trani L."/>
            <person name="Fulton L."/>
            <person name="Fulton R."/>
            <person name="Matthews L."/>
            <person name="Whitehead S."/>
            <person name="Chow W."/>
            <person name="Torrance J."/>
            <person name="Dunn M."/>
            <person name="Harden G."/>
            <person name="Threadgold G."/>
            <person name="Wood J."/>
            <person name="Collins J."/>
            <person name="Heath P."/>
            <person name="Griffiths G."/>
            <person name="Pelan S."/>
            <person name="Grafham D."/>
            <person name="Eichler E.E."/>
            <person name="Weinstock G."/>
            <person name="Mardis E.R."/>
            <person name="Wilson R.K."/>
            <person name="Howe K."/>
            <person name="Flicek P."/>
            <person name="Hubbard T."/>
        </authorList>
    </citation>
    <scope>NUCLEOTIDE SEQUENCE [LARGE SCALE GENOMIC DNA]</scope>
    <source>
        <strain evidence="5 7">C57BL/6J</strain>
    </source>
</reference>
<gene>
    <name evidence="5 6" type="primary">Gpi1</name>
</gene>
<keyword evidence="2" id="KW-0324">Glycolysis</keyword>
<dbReference type="Bgee" id="ENSMUSG00000036427">
    <property type="expression patterns" value="Expressed in ileal epithelium and 286 other cell types or tissues"/>
</dbReference>
<evidence type="ECO:0000313" key="7">
    <source>
        <dbReference type="Proteomes" id="UP000000589"/>
    </source>
</evidence>
<feature type="non-terminal residue" evidence="5">
    <location>
        <position position="1"/>
    </location>
</feature>
<reference evidence="5" key="3">
    <citation type="submission" date="2025-08" db="UniProtKB">
        <authorList>
            <consortium name="Ensembl"/>
        </authorList>
    </citation>
    <scope>IDENTIFICATION</scope>
    <source>
        <strain evidence="5">C57BL/6J</strain>
    </source>
</reference>
<dbReference type="ExpressionAtlas" id="A0A0U1RPC9">
    <property type="expression patterns" value="baseline and differential"/>
</dbReference>
<dbReference type="Antibodypedia" id="15715">
    <property type="antibodies" value="729 antibodies from 43 providers"/>
</dbReference>
<dbReference type="Proteomes" id="UP000000589">
    <property type="component" value="Chromosome 7"/>
</dbReference>
<evidence type="ECO:0000256" key="3">
    <source>
        <dbReference type="ARBA" id="ARBA00023235"/>
    </source>
</evidence>
<dbReference type="GO" id="GO:0006094">
    <property type="term" value="P:gluconeogenesis"/>
    <property type="evidence" value="ECO:0007669"/>
    <property type="project" value="UniProtKB-KW"/>
</dbReference>
<dbReference type="InterPro" id="IPR046348">
    <property type="entry name" value="SIS_dom_sf"/>
</dbReference>
<dbReference type="GO" id="GO:0006096">
    <property type="term" value="P:glycolytic process"/>
    <property type="evidence" value="ECO:0007669"/>
    <property type="project" value="UniProtKB-KW"/>
</dbReference>
<dbReference type="OrthoDB" id="5831190at2759"/>
<dbReference type="Ensembl" id="ENSMUST00000205870.2">
    <property type="protein sequence ID" value="ENSMUSP00000145929.2"/>
    <property type="gene ID" value="ENSMUSG00000036427.6"/>
</dbReference>
<dbReference type="AlphaFoldDB" id="A0A0U1RPC9"/>
<dbReference type="GeneTree" id="ENSGT00390000000707"/>
<feature type="compositionally biased region" description="Polar residues" evidence="4">
    <location>
        <begin position="72"/>
        <end position="83"/>
    </location>
</feature>
<dbReference type="GO" id="GO:0004347">
    <property type="term" value="F:glucose-6-phosphate isomerase activity"/>
    <property type="evidence" value="ECO:0007669"/>
    <property type="project" value="InterPro"/>
</dbReference>
<keyword evidence="7" id="KW-1185">Reference proteome</keyword>
<sequence length="83" mass="9085">FDHFEQLLSGAHWMDQHFLKTPLEKNAPVLLALLGIWVTWSPTESTSPSPGPVWTTRQAPSCGGNQGPMVNMHSTSSSTKAPR</sequence>
<evidence type="ECO:0000313" key="5">
    <source>
        <dbReference type="Ensembl" id="ENSMUSP00000145929.2"/>
    </source>
</evidence>
<evidence type="ECO:0000313" key="6">
    <source>
        <dbReference type="MGI" id="MGI:95797"/>
    </source>
</evidence>
<keyword evidence="3" id="KW-0413">Isomerase</keyword>
<reference evidence="5" key="4">
    <citation type="submission" date="2025-09" db="UniProtKB">
        <authorList>
            <consortium name="Ensembl"/>
        </authorList>
    </citation>
    <scope>IDENTIFICATION</scope>
    <source>
        <strain evidence="5">C57BL/6J</strain>
    </source>
</reference>
<keyword evidence="1" id="KW-0312">Gluconeogenesis</keyword>
<dbReference type="GO" id="GO:0097367">
    <property type="term" value="F:carbohydrate derivative binding"/>
    <property type="evidence" value="ECO:0007669"/>
    <property type="project" value="InterPro"/>
</dbReference>
<organism evidence="5 7">
    <name type="scientific">Mus musculus</name>
    <name type="common">Mouse</name>
    <dbReference type="NCBI Taxonomy" id="10090"/>
    <lineage>
        <taxon>Eukaryota</taxon>
        <taxon>Metazoa</taxon>
        <taxon>Chordata</taxon>
        <taxon>Craniata</taxon>
        <taxon>Vertebrata</taxon>
        <taxon>Euteleostomi</taxon>
        <taxon>Mammalia</taxon>
        <taxon>Eutheria</taxon>
        <taxon>Euarchontoglires</taxon>
        <taxon>Glires</taxon>
        <taxon>Rodentia</taxon>
        <taxon>Myomorpha</taxon>
        <taxon>Muroidea</taxon>
        <taxon>Muridae</taxon>
        <taxon>Murinae</taxon>
        <taxon>Mus</taxon>
        <taxon>Mus</taxon>
    </lineage>
</organism>
<dbReference type="PANTHER" id="PTHR11469:SF1">
    <property type="entry name" value="GLUCOSE-6-PHOSPHATE ISOMERASE"/>
    <property type="match status" value="1"/>
</dbReference>
<dbReference type="Pfam" id="PF00342">
    <property type="entry name" value="PGI"/>
    <property type="match status" value="1"/>
</dbReference>
<protein>
    <submittedName>
        <fullName evidence="5">Glucose-6-phosphate isomerase 1</fullName>
    </submittedName>
</protein>
<dbReference type="SUPFAM" id="SSF53697">
    <property type="entry name" value="SIS domain"/>
    <property type="match status" value="1"/>
</dbReference>
<dbReference type="PANTHER" id="PTHR11469">
    <property type="entry name" value="GLUCOSE-6-PHOSPHATE ISOMERASE"/>
    <property type="match status" value="1"/>
</dbReference>
<dbReference type="AGR" id="MGI:95797"/>
<name>A0A0U1RPC9_MOUSE</name>
<dbReference type="PROSITE" id="PS51463">
    <property type="entry name" value="P_GLUCOSE_ISOMERASE_3"/>
    <property type="match status" value="1"/>
</dbReference>
<dbReference type="MGI" id="MGI:95797">
    <property type="gene designation" value="Gpi1"/>
</dbReference>
<proteinExistence type="predicted"/>
<dbReference type="InterPro" id="IPR001672">
    <property type="entry name" value="G6P_Isomerase"/>
</dbReference>
<feature type="region of interest" description="Disordered" evidence="4">
    <location>
        <begin position="43"/>
        <end position="83"/>
    </location>
</feature>
<reference evidence="5 7" key="1">
    <citation type="journal article" date="2009" name="PLoS Biol.">
        <title>Lineage-specific biology revealed by a finished genome assembly of the mouse.</title>
        <authorList>
            <consortium name="Mouse Genome Sequencing Consortium"/>
            <person name="Church D.M."/>
            <person name="Goodstadt L."/>
            <person name="Hillier L.W."/>
            <person name="Zody M.C."/>
            <person name="Goldstein S."/>
            <person name="She X."/>
            <person name="Bult C.J."/>
            <person name="Agarwala R."/>
            <person name="Cherry J.L."/>
            <person name="DiCuccio M."/>
            <person name="Hlavina W."/>
            <person name="Kapustin Y."/>
            <person name="Meric P."/>
            <person name="Maglott D."/>
            <person name="Birtle Z."/>
            <person name="Marques A.C."/>
            <person name="Graves T."/>
            <person name="Zhou S."/>
            <person name="Teague B."/>
            <person name="Potamousis K."/>
            <person name="Churas C."/>
            <person name="Place M."/>
            <person name="Herschleb J."/>
            <person name="Runnheim R."/>
            <person name="Forrest D."/>
            <person name="Amos-Landgraf J."/>
            <person name="Schwartz D.C."/>
            <person name="Cheng Z."/>
            <person name="Lindblad-Toh K."/>
            <person name="Eichler E.E."/>
            <person name="Ponting C.P."/>
        </authorList>
    </citation>
    <scope>NUCLEOTIDE SEQUENCE [LARGE SCALE GENOMIC DNA]</scope>
    <source>
        <strain evidence="5 7">C57BL/6J</strain>
    </source>
</reference>
<dbReference type="VEuPathDB" id="HostDB:ENSMUSG00000036427"/>
<dbReference type="Gene3D" id="3.40.50.10490">
    <property type="entry name" value="Glucose-6-phosphate isomerase like protein, domain 1"/>
    <property type="match status" value="1"/>
</dbReference>
<evidence type="ECO:0000256" key="1">
    <source>
        <dbReference type="ARBA" id="ARBA00022432"/>
    </source>
</evidence>
<evidence type="ECO:0000256" key="2">
    <source>
        <dbReference type="ARBA" id="ARBA00023152"/>
    </source>
</evidence>
<accession>A0A0U1RPC9</accession>